<protein>
    <submittedName>
        <fullName evidence="2">Uncharacterized protein</fullName>
    </submittedName>
</protein>
<evidence type="ECO:0000256" key="1">
    <source>
        <dbReference type="SAM" id="MobiDB-lite"/>
    </source>
</evidence>
<comment type="caution">
    <text evidence="2">The sequence shown here is derived from an EMBL/GenBank/DDBJ whole genome shotgun (WGS) entry which is preliminary data.</text>
</comment>
<organism evidence="2 3">
    <name type="scientific">Seminavis robusta</name>
    <dbReference type="NCBI Taxonomy" id="568900"/>
    <lineage>
        <taxon>Eukaryota</taxon>
        <taxon>Sar</taxon>
        <taxon>Stramenopiles</taxon>
        <taxon>Ochrophyta</taxon>
        <taxon>Bacillariophyta</taxon>
        <taxon>Bacillariophyceae</taxon>
        <taxon>Bacillariophycidae</taxon>
        <taxon>Naviculales</taxon>
        <taxon>Naviculaceae</taxon>
        <taxon>Seminavis</taxon>
    </lineage>
</organism>
<keyword evidence="3" id="KW-1185">Reference proteome</keyword>
<evidence type="ECO:0000313" key="3">
    <source>
        <dbReference type="Proteomes" id="UP001153069"/>
    </source>
</evidence>
<evidence type="ECO:0000313" key="2">
    <source>
        <dbReference type="EMBL" id="CAB9505051.1"/>
    </source>
</evidence>
<dbReference type="PROSITE" id="PS51257">
    <property type="entry name" value="PROKAR_LIPOPROTEIN"/>
    <property type="match status" value="1"/>
</dbReference>
<dbReference type="EMBL" id="CAICTM010000216">
    <property type="protein sequence ID" value="CAB9505051.1"/>
    <property type="molecule type" value="Genomic_DNA"/>
</dbReference>
<accession>A0A9N8DQV8</accession>
<feature type="compositionally biased region" description="Basic and acidic residues" evidence="1">
    <location>
        <begin position="61"/>
        <end position="81"/>
    </location>
</feature>
<name>A0A9N8DQV8_9STRA</name>
<dbReference type="Proteomes" id="UP001153069">
    <property type="component" value="Unassembled WGS sequence"/>
</dbReference>
<sequence length="263" mass="30386">MRRSKLKKKRTKHNQSSTRQVLLLLGCVLFAMASCGYRYRHHLDAFLQNARKPTQQAANEEMGKPKKDGEEGKQVKLEEKDKDEHLKENVTADALPHKLYIPNATIISLSLPSTNQPVLPRYFGCGGRPPSKFGRYCTNLTRDSKLRQPIGKCMLENLQGHKPIMQDCGDYNIWQDLAWFESRSPFRRFITTELCFDPVLHPGALEALYEAMPNGIIINMIQQPKKWFQRLPYDIHERWSTWCNLKTHLMVAGFLLNTNLTTT</sequence>
<feature type="region of interest" description="Disordered" evidence="1">
    <location>
        <begin position="54"/>
        <end position="81"/>
    </location>
</feature>
<proteinExistence type="predicted"/>
<reference evidence="2" key="1">
    <citation type="submission" date="2020-06" db="EMBL/GenBank/DDBJ databases">
        <authorList>
            <consortium name="Plant Systems Biology data submission"/>
        </authorList>
    </citation>
    <scope>NUCLEOTIDE SEQUENCE</scope>
    <source>
        <strain evidence="2">D6</strain>
    </source>
</reference>
<gene>
    <name evidence="2" type="ORF">SEMRO_217_G089760.1</name>
</gene>
<dbReference type="AlphaFoldDB" id="A0A9N8DQV8"/>